<keyword evidence="7" id="KW-0093">Biotin biosynthesis</keyword>
<dbReference type="EMBL" id="DRSK01000167">
    <property type="protein sequence ID" value="HHE07837.1"/>
    <property type="molecule type" value="Genomic_DNA"/>
</dbReference>
<comment type="similarity">
    <text evidence="3">Belongs to the class-II pyridoxal-phosphate-dependent aminotransferase family. BioF subfamily.</text>
</comment>
<dbReference type="SUPFAM" id="SSF53383">
    <property type="entry name" value="PLP-dependent transferases"/>
    <property type="match status" value="1"/>
</dbReference>
<dbReference type="PANTHER" id="PTHR13693:SF100">
    <property type="entry name" value="8-AMINO-7-OXONONANOATE SYNTHASE"/>
    <property type="match status" value="1"/>
</dbReference>
<evidence type="ECO:0000256" key="5">
    <source>
        <dbReference type="ARBA" id="ARBA00013187"/>
    </source>
</evidence>
<dbReference type="InterPro" id="IPR050087">
    <property type="entry name" value="AON_synthase_class-II"/>
</dbReference>
<dbReference type="Pfam" id="PF00155">
    <property type="entry name" value="Aminotran_1_2"/>
    <property type="match status" value="1"/>
</dbReference>
<comment type="cofactor">
    <cofactor evidence="1 12">
        <name>pyridoxal 5'-phosphate</name>
        <dbReference type="ChEBI" id="CHEBI:597326"/>
    </cofactor>
</comment>
<evidence type="ECO:0000259" key="13">
    <source>
        <dbReference type="Pfam" id="PF00155"/>
    </source>
</evidence>
<evidence type="ECO:0000256" key="12">
    <source>
        <dbReference type="RuleBase" id="RU003693"/>
    </source>
</evidence>
<dbReference type="InterPro" id="IPR001917">
    <property type="entry name" value="Aminotrans_II_pyridoxalP_BS"/>
</dbReference>
<gene>
    <name evidence="14" type="ORF">ENL01_02880</name>
</gene>
<evidence type="ECO:0000256" key="4">
    <source>
        <dbReference type="ARBA" id="ARBA00011738"/>
    </source>
</evidence>
<protein>
    <recommendedName>
        <fullName evidence="5">8-amino-7-oxononanoate synthase</fullName>
        <ecNumber evidence="5">2.3.1.47</ecNumber>
    </recommendedName>
    <alternativeName>
        <fullName evidence="9">7-keto-8-amino-pelargonic acid synthase</fullName>
    </alternativeName>
    <alternativeName>
        <fullName evidence="10">8-amino-7-ketopelargonate synthase</fullName>
    </alternativeName>
</protein>
<dbReference type="CDD" id="cd06454">
    <property type="entry name" value="KBL_like"/>
    <property type="match status" value="1"/>
</dbReference>
<dbReference type="PROSITE" id="PS00599">
    <property type="entry name" value="AA_TRANSFER_CLASS_2"/>
    <property type="match status" value="1"/>
</dbReference>
<dbReference type="Gene3D" id="3.90.1150.10">
    <property type="entry name" value="Aspartate Aminotransferase, domain 1"/>
    <property type="match status" value="1"/>
</dbReference>
<evidence type="ECO:0000256" key="10">
    <source>
        <dbReference type="ARBA" id="ARBA00033381"/>
    </source>
</evidence>
<dbReference type="InterPro" id="IPR015422">
    <property type="entry name" value="PyrdxlP-dep_Trfase_small"/>
</dbReference>
<dbReference type="Proteomes" id="UP000886059">
    <property type="component" value="Unassembled WGS sequence"/>
</dbReference>
<evidence type="ECO:0000256" key="3">
    <source>
        <dbReference type="ARBA" id="ARBA00010008"/>
    </source>
</evidence>
<comment type="pathway">
    <text evidence="2">Cofactor biosynthesis; biotin biosynthesis.</text>
</comment>
<dbReference type="EC" id="2.3.1.47" evidence="5"/>
<dbReference type="InterPro" id="IPR004839">
    <property type="entry name" value="Aminotransferase_I/II_large"/>
</dbReference>
<dbReference type="InterPro" id="IPR015421">
    <property type="entry name" value="PyrdxlP-dep_Trfase_major"/>
</dbReference>
<evidence type="ECO:0000256" key="7">
    <source>
        <dbReference type="ARBA" id="ARBA00022756"/>
    </source>
</evidence>
<accession>A0A7C5HHF6</accession>
<evidence type="ECO:0000256" key="11">
    <source>
        <dbReference type="ARBA" id="ARBA00047715"/>
    </source>
</evidence>
<dbReference type="AlphaFoldDB" id="A0A7C5HHF6"/>
<evidence type="ECO:0000256" key="8">
    <source>
        <dbReference type="ARBA" id="ARBA00022898"/>
    </source>
</evidence>
<evidence type="ECO:0000256" key="1">
    <source>
        <dbReference type="ARBA" id="ARBA00001933"/>
    </source>
</evidence>
<comment type="subunit">
    <text evidence="4">Homodimer.</text>
</comment>
<evidence type="ECO:0000313" key="14">
    <source>
        <dbReference type="EMBL" id="HHE07837.1"/>
    </source>
</evidence>
<keyword evidence="6" id="KW-0808">Transferase</keyword>
<proteinExistence type="inferred from homology"/>
<comment type="catalytic activity">
    <reaction evidence="11">
        <text>6-carboxyhexanoyl-[ACP] + L-alanine + H(+) = (8S)-8-amino-7-oxononanoate + holo-[ACP] + CO2</text>
        <dbReference type="Rhea" id="RHEA:42288"/>
        <dbReference type="Rhea" id="RHEA-COMP:9685"/>
        <dbReference type="Rhea" id="RHEA-COMP:9955"/>
        <dbReference type="ChEBI" id="CHEBI:15378"/>
        <dbReference type="ChEBI" id="CHEBI:16526"/>
        <dbReference type="ChEBI" id="CHEBI:57972"/>
        <dbReference type="ChEBI" id="CHEBI:64479"/>
        <dbReference type="ChEBI" id="CHEBI:78846"/>
        <dbReference type="ChEBI" id="CHEBI:149468"/>
        <dbReference type="EC" id="2.3.1.47"/>
    </reaction>
</comment>
<name>A0A7C5HHF6_9CHLB</name>
<dbReference type="GO" id="GO:0008710">
    <property type="term" value="F:8-amino-7-oxononanoate synthase activity"/>
    <property type="evidence" value="ECO:0007669"/>
    <property type="project" value="UniProtKB-EC"/>
</dbReference>
<dbReference type="GO" id="GO:0009102">
    <property type="term" value="P:biotin biosynthetic process"/>
    <property type="evidence" value="ECO:0007669"/>
    <property type="project" value="UniProtKB-KW"/>
</dbReference>
<dbReference type="GO" id="GO:0030170">
    <property type="term" value="F:pyridoxal phosphate binding"/>
    <property type="evidence" value="ECO:0007669"/>
    <property type="project" value="InterPro"/>
</dbReference>
<organism evidence="14">
    <name type="scientific">Chlorobaculum parvum</name>
    <dbReference type="NCBI Taxonomy" id="274539"/>
    <lineage>
        <taxon>Bacteria</taxon>
        <taxon>Pseudomonadati</taxon>
        <taxon>Chlorobiota</taxon>
        <taxon>Chlorobiia</taxon>
        <taxon>Chlorobiales</taxon>
        <taxon>Chlorobiaceae</taxon>
        <taxon>Chlorobaculum</taxon>
    </lineage>
</organism>
<sequence>MSQQNKKRAARAPLPVELHMQQELDTLKARQRYRAIPEIGERRGPYITIGERTLLNLSSNDYLGLGADRELFASWMGRVAADGGADGWLAMTSTSSRLLTGNHKIGDGLESVIAENYGREAALVFNSGYHANTGILPALSTRHDLILSDRLNHASIIDGLRIADAEYRRYHHADYDHLEQLLCDAAGRYRQLFIVTESVFSMDGDLADMKRLVELKKHYDAVLIVDEAHGAGVYGQRGLGLCEALGLVEEIDILIGTFGKAMASVGAYAVMRSLYREYLVNTMRTLIFTTALPPLVLAWSRMTFTRQLEMQQEREHLLGLAARLRTGLRAVGFDSPGDSHIVPVLLGEDCTAVAVSAALREAGFHALPVRPPTVPENSARLRFSLRADFEVAQIDELVNAMTALRL</sequence>
<feature type="domain" description="Aminotransferase class I/classII large" evidence="13">
    <location>
        <begin position="53"/>
        <end position="400"/>
    </location>
</feature>
<dbReference type="PANTHER" id="PTHR13693">
    <property type="entry name" value="CLASS II AMINOTRANSFERASE/8-AMINO-7-OXONONANOATE SYNTHASE"/>
    <property type="match status" value="1"/>
</dbReference>
<reference evidence="14" key="1">
    <citation type="journal article" date="2020" name="mSystems">
        <title>Genome- and Community-Level Interaction Insights into Carbon Utilization and Element Cycling Functions of Hydrothermarchaeota in Hydrothermal Sediment.</title>
        <authorList>
            <person name="Zhou Z."/>
            <person name="Liu Y."/>
            <person name="Xu W."/>
            <person name="Pan J."/>
            <person name="Luo Z.H."/>
            <person name="Li M."/>
        </authorList>
    </citation>
    <scope>NUCLEOTIDE SEQUENCE [LARGE SCALE GENOMIC DNA]</scope>
    <source>
        <strain evidence="14">HyVt-628</strain>
    </source>
</reference>
<dbReference type="Gene3D" id="3.40.640.10">
    <property type="entry name" value="Type I PLP-dependent aspartate aminotransferase-like (Major domain)"/>
    <property type="match status" value="1"/>
</dbReference>
<keyword evidence="8 12" id="KW-0663">Pyridoxal phosphate</keyword>
<evidence type="ECO:0000256" key="9">
    <source>
        <dbReference type="ARBA" id="ARBA00032610"/>
    </source>
</evidence>
<comment type="caution">
    <text evidence="14">The sequence shown here is derived from an EMBL/GenBank/DDBJ whole genome shotgun (WGS) entry which is preliminary data.</text>
</comment>
<evidence type="ECO:0000256" key="2">
    <source>
        <dbReference type="ARBA" id="ARBA00004746"/>
    </source>
</evidence>
<evidence type="ECO:0000256" key="6">
    <source>
        <dbReference type="ARBA" id="ARBA00022679"/>
    </source>
</evidence>
<dbReference type="InterPro" id="IPR015424">
    <property type="entry name" value="PyrdxlP-dep_Trfase"/>
</dbReference>